<dbReference type="InterPro" id="IPR014001">
    <property type="entry name" value="Helicase_ATP-bd"/>
</dbReference>
<evidence type="ECO:0000256" key="1">
    <source>
        <dbReference type="ARBA" id="ARBA00005446"/>
    </source>
</evidence>
<dbReference type="GO" id="GO:0005694">
    <property type="term" value="C:chromosome"/>
    <property type="evidence" value="ECO:0007669"/>
    <property type="project" value="TreeGrafter"/>
</dbReference>
<dbReference type="PROSITE" id="PS51192">
    <property type="entry name" value="HELICASE_ATP_BIND_1"/>
    <property type="match status" value="1"/>
</dbReference>
<accession>A0A642UL57</accession>
<feature type="compositionally biased region" description="Polar residues" evidence="2">
    <location>
        <begin position="1"/>
        <end position="12"/>
    </location>
</feature>
<gene>
    <name evidence="4" type="ORF">DIURU_004524</name>
</gene>
<dbReference type="Pfam" id="PF00270">
    <property type="entry name" value="DEAD"/>
    <property type="match status" value="1"/>
</dbReference>
<sequence length="1229" mass="140702">MTSSGPEETPTWTRPVGELPTPGTTQTNDCAGQFVVPTAEVFSGDGLEEIRTVHSLGNDLDAYTESPDGDVGVPFNPCDWTKEHPDFTVHRHHETGINVCGHDHSPKIVPRRNVEDHLKKFHPLPKNAASKAAAKEKRAQLKKLLLSSKVDEIPRFVDYKFPLMPVSNETYCADCKKVYKEKRSHKAGPLCEDGHQFPVICNTYGNDKVVIGPEPKVSADEDLDRILDASYKHTLELPVIALENDSVETAEIAKAFGWTYKLRGKTSADVAHLLADASNDERELWEFEVRLSKIMTTAHDLVTPLVAMVDSVAGMKDFRKSRLFSTFKDYLGLLKMVMRYTLRTWQLDETERKYSLSVELHRALGGLRLGGLTDIERYKATKTLDAVDSEVLEVMWLLTIEPVGKTYSTHPWVMAIGSKMLNSRGGFNMDDTYHRYFTAMQKMGRYIYVRKAWHHDPSCPQKWLHAQEVLRRNCPHDIVNTFTKMEGLRAKRSGRYLPLGPMQWYPEYNQVKYRGKFIDFTTFGDALKRMVHDAKELMCLQWGVDDFDQIPGFDFHATEDQFFPNHGDWLARDTMRQDRILARKILLKSGKMRLEDGKVDWVQGERELWERRQGKLSELMAMMYYFSGSGVARAPEFKVVRWRNNGQGTKCSTNFYMYRGQMFVHTFNQKSERFRATGVIRFLPEDVSQIYMKAFRFAFPIMGDFDDDTERKRFQPNDFHFNAFPNYKDWINSVIHLAFNRYLGVKGGLKDLRHIVSALFTMHGMDMAEFGDDAFDNDEDYENNQDDELYDGGIDGVLHRLLGHSAQTGRTKYGGAQYLTGEATQQEVLRMYLVSRKVQRWMGIPTSNVIRSTEQGSRDFRRKRTRQMMEMDGQANFERVMKGKRVKPNPGQLEIIEAAANRTTSDSVSLVVAPTGSGKTAAIAAIAADVNARTSVVVVPTVALVYDLVDQLNGYFGIVAVALNDVAGYNYRRQHSVVVMTYEYAEKRHDFFENLGWCLDVCWVDESHYIWNSSSAFRGSIKGGLQRMLTYPCKVMLMTGTLALNEEKRLIKEYGLKPEQVDTTVRVPIKHPHFEYVYENIDLTEAEDAAEFVIEWLPRVPDKGKVIVFAATVPKCLRLQEILKARLRDHPIYTRELRKNELLKKTNFASANKKGGNSQDDLEKCVRIKRTFKTNFLGFSRGKANFLDFSRGRVVVVDGVRYTDRSMRLGGLTDVLVYLFVGGFTFWRV</sequence>
<evidence type="ECO:0000313" key="5">
    <source>
        <dbReference type="Proteomes" id="UP000449547"/>
    </source>
</evidence>
<dbReference type="Proteomes" id="UP000449547">
    <property type="component" value="Unassembled WGS sequence"/>
</dbReference>
<evidence type="ECO:0000313" key="4">
    <source>
        <dbReference type="EMBL" id="KAA8898798.1"/>
    </source>
</evidence>
<dbReference type="OrthoDB" id="2608216at2759"/>
<dbReference type="SUPFAM" id="SSF52540">
    <property type="entry name" value="P-loop containing nucleoside triphosphate hydrolases"/>
    <property type="match status" value="2"/>
</dbReference>
<name>A0A642UL57_DIURU</name>
<comment type="similarity">
    <text evidence="1">Belongs to the helicase family. RecQ subfamily.</text>
</comment>
<organism evidence="4 5">
    <name type="scientific">Diutina rugosa</name>
    <name type="common">Yeast</name>
    <name type="synonym">Candida rugosa</name>
    <dbReference type="NCBI Taxonomy" id="5481"/>
    <lineage>
        <taxon>Eukaryota</taxon>
        <taxon>Fungi</taxon>
        <taxon>Dikarya</taxon>
        <taxon>Ascomycota</taxon>
        <taxon>Saccharomycotina</taxon>
        <taxon>Pichiomycetes</taxon>
        <taxon>Debaryomycetaceae</taxon>
        <taxon>Diutina</taxon>
    </lineage>
</organism>
<dbReference type="InterPro" id="IPR027417">
    <property type="entry name" value="P-loop_NTPase"/>
</dbReference>
<dbReference type="GO" id="GO:0005634">
    <property type="term" value="C:nucleus"/>
    <property type="evidence" value="ECO:0007669"/>
    <property type="project" value="TreeGrafter"/>
</dbReference>
<dbReference type="PANTHER" id="PTHR13710:SF145">
    <property type="entry name" value="ATP-DEPENDENT DNA HELICASE"/>
    <property type="match status" value="1"/>
</dbReference>
<keyword evidence="5" id="KW-1185">Reference proteome</keyword>
<proteinExistence type="inferred from homology"/>
<dbReference type="SMART" id="SM00487">
    <property type="entry name" value="DEXDc"/>
    <property type="match status" value="1"/>
</dbReference>
<dbReference type="AlphaFoldDB" id="A0A642UL57"/>
<evidence type="ECO:0000259" key="3">
    <source>
        <dbReference type="PROSITE" id="PS51192"/>
    </source>
</evidence>
<feature type="domain" description="Helicase ATP-binding" evidence="3">
    <location>
        <begin position="900"/>
        <end position="1060"/>
    </location>
</feature>
<dbReference type="VEuPathDB" id="FungiDB:DIURU_004524"/>
<dbReference type="EMBL" id="SWFT01000136">
    <property type="protein sequence ID" value="KAA8898798.1"/>
    <property type="molecule type" value="Genomic_DNA"/>
</dbReference>
<dbReference type="PANTHER" id="PTHR13710">
    <property type="entry name" value="DNA HELICASE RECQ FAMILY MEMBER"/>
    <property type="match status" value="1"/>
</dbReference>
<reference evidence="4 5" key="1">
    <citation type="submission" date="2019-07" db="EMBL/GenBank/DDBJ databases">
        <title>Genome assembly of two rare yeast pathogens: Diutina rugosa and Trichomonascus ciferrii.</title>
        <authorList>
            <person name="Mixao V."/>
            <person name="Saus E."/>
            <person name="Hansen A."/>
            <person name="Lass-Flor C."/>
            <person name="Gabaldon T."/>
        </authorList>
    </citation>
    <scope>NUCLEOTIDE SEQUENCE [LARGE SCALE GENOMIC DNA]</scope>
    <source>
        <strain evidence="4 5">CBS 613</strain>
    </source>
</reference>
<comment type="caution">
    <text evidence="4">The sequence shown here is derived from an EMBL/GenBank/DDBJ whole genome shotgun (WGS) entry which is preliminary data.</text>
</comment>
<dbReference type="GeneID" id="54783175"/>
<feature type="region of interest" description="Disordered" evidence="2">
    <location>
        <begin position="1"/>
        <end position="28"/>
    </location>
</feature>
<dbReference type="GO" id="GO:0005524">
    <property type="term" value="F:ATP binding"/>
    <property type="evidence" value="ECO:0007669"/>
    <property type="project" value="InterPro"/>
</dbReference>
<dbReference type="RefSeq" id="XP_034010678.1">
    <property type="nucleotide sequence ID" value="XM_034157407.1"/>
</dbReference>
<evidence type="ECO:0000256" key="2">
    <source>
        <dbReference type="SAM" id="MobiDB-lite"/>
    </source>
</evidence>
<dbReference type="InterPro" id="IPR011545">
    <property type="entry name" value="DEAD/DEAH_box_helicase_dom"/>
</dbReference>
<protein>
    <recommendedName>
        <fullName evidence="3">Helicase ATP-binding domain-containing protein</fullName>
    </recommendedName>
</protein>
<dbReference type="GO" id="GO:0003676">
    <property type="term" value="F:nucleic acid binding"/>
    <property type="evidence" value="ECO:0007669"/>
    <property type="project" value="InterPro"/>
</dbReference>
<dbReference type="Gene3D" id="3.40.50.300">
    <property type="entry name" value="P-loop containing nucleotide triphosphate hydrolases"/>
    <property type="match status" value="1"/>
</dbReference>